<organism evidence="7 8">
    <name type="scientific">Chthoniobacter flavus Ellin428</name>
    <dbReference type="NCBI Taxonomy" id="497964"/>
    <lineage>
        <taxon>Bacteria</taxon>
        <taxon>Pseudomonadati</taxon>
        <taxon>Verrucomicrobiota</taxon>
        <taxon>Spartobacteria</taxon>
        <taxon>Chthoniobacterales</taxon>
        <taxon>Chthoniobacteraceae</taxon>
        <taxon>Chthoniobacter</taxon>
    </lineage>
</organism>
<keyword evidence="5" id="KW-0732">Signal</keyword>
<accession>B4CV27</accession>
<protein>
    <submittedName>
        <fullName evidence="7">Alkyl hydroperoxide reductase/ Thiol specific antioxidant/ Mal allergen</fullName>
    </submittedName>
</protein>
<evidence type="ECO:0000256" key="4">
    <source>
        <dbReference type="ARBA" id="ARBA00023284"/>
    </source>
</evidence>
<feature type="chain" id="PRO_5002802727" evidence="5">
    <location>
        <begin position="21"/>
        <end position="367"/>
    </location>
</feature>
<evidence type="ECO:0000256" key="2">
    <source>
        <dbReference type="ARBA" id="ARBA00022748"/>
    </source>
</evidence>
<dbReference type="InterPro" id="IPR036249">
    <property type="entry name" value="Thioredoxin-like_sf"/>
</dbReference>
<dbReference type="EMBL" id="ABVL01000001">
    <property type="protein sequence ID" value="EDY22415.1"/>
    <property type="molecule type" value="Genomic_DNA"/>
</dbReference>
<feature type="signal peptide" evidence="5">
    <location>
        <begin position="1"/>
        <end position="20"/>
    </location>
</feature>
<dbReference type="InterPro" id="IPR013740">
    <property type="entry name" value="Redoxin"/>
</dbReference>
<feature type="domain" description="Thioredoxin" evidence="6">
    <location>
        <begin position="228"/>
        <end position="367"/>
    </location>
</feature>
<evidence type="ECO:0000313" key="7">
    <source>
        <dbReference type="EMBL" id="EDY22415.1"/>
    </source>
</evidence>
<evidence type="ECO:0000313" key="8">
    <source>
        <dbReference type="Proteomes" id="UP000005824"/>
    </source>
</evidence>
<keyword evidence="2" id="KW-0201">Cytochrome c-type biogenesis</keyword>
<comment type="subcellular location">
    <subcellularLocation>
        <location evidence="1">Cell envelope</location>
    </subcellularLocation>
</comment>
<dbReference type="CDD" id="cd02966">
    <property type="entry name" value="TlpA_like_family"/>
    <property type="match status" value="1"/>
</dbReference>
<dbReference type="Gene3D" id="3.40.30.10">
    <property type="entry name" value="Glutaredoxin"/>
    <property type="match status" value="1"/>
</dbReference>
<keyword evidence="8" id="KW-1185">Reference proteome</keyword>
<dbReference type="GO" id="GO:0017004">
    <property type="term" value="P:cytochrome complex assembly"/>
    <property type="evidence" value="ECO:0007669"/>
    <property type="project" value="UniProtKB-KW"/>
</dbReference>
<keyword evidence="3" id="KW-1015">Disulfide bond</keyword>
<sequence length="367" mass="40934" precursor="true">MKSRLLLSLVLLTLSLSTFAAEEQKTVSVPVIDFSKVKSADEAWKQVENSQKSPTETPKSQEEAFDQLLKYFLTAQSTAEAFVKTFPADERSWRARLIVLRVALKLREYGIQDPNADEQKKLSEILDAPEAPATIKGEASFMKLLLESSTLTPDKPEGFVAFQKTVADYLEKYPDHVLAEQVKALQMRALDADPTSEGMATLKKLAAGSDPRQAEVAKAALERKEKTAQLTSKPVDLSFTASDGQPVDFANLRGKVVLLDFWASWCGPCMRAMPTVSATYQKLHDKGFEIVGISLDQDKDAMEETMKRMNMTWRQHFDGDGWDGKIVKQFGVQAIPSAWLIDKKGMIRKVGLTDDELAPEVEKLLKE</sequence>
<dbReference type="Pfam" id="PF08534">
    <property type="entry name" value="Redoxin"/>
    <property type="match status" value="1"/>
</dbReference>
<name>B4CV27_9BACT</name>
<dbReference type="RefSeq" id="WP_006977867.1">
    <property type="nucleotide sequence ID" value="NZ_ABVL01000001.1"/>
</dbReference>
<keyword evidence="4" id="KW-0676">Redox-active center</keyword>
<dbReference type="AlphaFoldDB" id="B4CV27"/>
<evidence type="ECO:0000259" key="6">
    <source>
        <dbReference type="PROSITE" id="PS51352"/>
    </source>
</evidence>
<gene>
    <name evidence="7" type="ORF">CfE428DRAFT_0540</name>
</gene>
<evidence type="ECO:0000256" key="1">
    <source>
        <dbReference type="ARBA" id="ARBA00004196"/>
    </source>
</evidence>
<dbReference type="eggNOG" id="COG0526">
    <property type="taxonomic scope" value="Bacteria"/>
</dbReference>
<dbReference type="SUPFAM" id="SSF52833">
    <property type="entry name" value="Thioredoxin-like"/>
    <property type="match status" value="1"/>
</dbReference>
<dbReference type="PROSITE" id="PS51352">
    <property type="entry name" value="THIOREDOXIN_2"/>
    <property type="match status" value="1"/>
</dbReference>
<evidence type="ECO:0000256" key="3">
    <source>
        <dbReference type="ARBA" id="ARBA00023157"/>
    </source>
</evidence>
<reference evidence="7 8" key="1">
    <citation type="journal article" date="2011" name="J. Bacteriol.">
        <title>Genome sequence of Chthoniobacter flavus Ellin428, an aerobic heterotrophic soil bacterium.</title>
        <authorList>
            <person name="Kant R."/>
            <person name="van Passel M.W."/>
            <person name="Palva A."/>
            <person name="Lucas S."/>
            <person name="Lapidus A."/>
            <person name="Glavina Del Rio T."/>
            <person name="Dalin E."/>
            <person name="Tice H."/>
            <person name="Bruce D."/>
            <person name="Goodwin L."/>
            <person name="Pitluck S."/>
            <person name="Larimer F.W."/>
            <person name="Land M.L."/>
            <person name="Hauser L."/>
            <person name="Sangwan P."/>
            <person name="de Vos W.M."/>
            <person name="Janssen P.H."/>
            <person name="Smidt H."/>
        </authorList>
    </citation>
    <scope>NUCLEOTIDE SEQUENCE [LARGE SCALE GENOMIC DNA]</scope>
    <source>
        <strain evidence="7 8">Ellin428</strain>
    </source>
</reference>
<dbReference type="InParanoid" id="B4CV27"/>
<dbReference type="Proteomes" id="UP000005824">
    <property type="component" value="Unassembled WGS sequence"/>
</dbReference>
<dbReference type="STRING" id="497964.CfE428DRAFT_0540"/>
<evidence type="ECO:0000256" key="5">
    <source>
        <dbReference type="SAM" id="SignalP"/>
    </source>
</evidence>
<dbReference type="PANTHER" id="PTHR42852:SF6">
    <property type="entry name" value="THIOL:DISULFIDE INTERCHANGE PROTEIN DSBE"/>
    <property type="match status" value="1"/>
</dbReference>
<dbReference type="GO" id="GO:0030313">
    <property type="term" value="C:cell envelope"/>
    <property type="evidence" value="ECO:0007669"/>
    <property type="project" value="UniProtKB-SubCell"/>
</dbReference>
<dbReference type="InterPro" id="IPR013766">
    <property type="entry name" value="Thioredoxin_domain"/>
</dbReference>
<proteinExistence type="predicted"/>
<dbReference type="PANTHER" id="PTHR42852">
    <property type="entry name" value="THIOL:DISULFIDE INTERCHANGE PROTEIN DSBE"/>
    <property type="match status" value="1"/>
</dbReference>
<comment type="caution">
    <text evidence="7">The sequence shown here is derived from an EMBL/GenBank/DDBJ whole genome shotgun (WGS) entry which is preliminary data.</text>
</comment>
<dbReference type="InterPro" id="IPR050553">
    <property type="entry name" value="Thioredoxin_ResA/DsbE_sf"/>
</dbReference>